<gene>
    <name evidence="1" type="ORF">CLEP1334_LOCUS18153</name>
</gene>
<reference evidence="1" key="1">
    <citation type="submission" date="2021-01" db="EMBL/GenBank/DDBJ databases">
        <authorList>
            <person name="Corre E."/>
            <person name="Pelletier E."/>
            <person name="Niang G."/>
            <person name="Scheremetjew M."/>
            <person name="Finn R."/>
            <person name="Kale V."/>
            <person name="Holt S."/>
            <person name="Cochrane G."/>
            <person name="Meng A."/>
            <person name="Brown T."/>
            <person name="Cohen L."/>
        </authorList>
    </citation>
    <scope>NUCLEOTIDE SEQUENCE</scope>
    <source>
        <strain evidence="1">RCC1130</strain>
    </source>
</reference>
<organism evidence="1">
    <name type="scientific">Calcidiscus leptoporus</name>
    <dbReference type="NCBI Taxonomy" id="127549"/>
    <lineage>
        <taxon>Eukaryota</taxon>
        <taxon>Haptista</taxon>
        <taxon>Haptophyta</taxon>
        <taxon>Prymnesiophyceae</taxon>
        <taxon>Coccolithales</taxon>
        <taxon>Calcidiscaceae</taxon>
        <taxon>Calcidiscus</taxon>
    </lineage>
</organism>
<accession>A0A7S0J7R6</accession>
<evidence type="ECO:0000313" key="1">
    <source>
        <dbReference type="EMBL" id="CAD8542866.1"/>
    </source>
</evidence>
<proteinExistence type="predicted"/>
<name>A0A7S0J7R6_9EUKA</name>
<protein>
    <submittedName>
        <fullName evidence="1">Uncharacterized protein</fullName>
    </submittedName>
</protein>
<dbReference type="AlphaFoldDB" id="A0A7S0J7R6"/>
<dbReference type="EMBL" id="HBER01035828">
    <property type="protein sequence ID" value="CAD8542866.1"/>
    <property type="molecule type" value="Transcribed_RNA"/>
</dbReference>
<sequence length="273" mass="28586">MFTIIVAAAHSAAQPFSRRHALCIGGTLTLLPERAPAVTGTTGRVLQDNALVSGSGFSLRLPSGYFAQRGGTGDALFVAGNYVAGRTVSVTRTAAYDLLADSGDPLPFTSGVPTTLRDLGKPTYIATLLTSRRDGDPRGLAVARNELLATSREENELRFTLVAQTSAEVSMTTAKPAARIVQVRTIFVPAEFPSYTELGRADVPMSPRGRGPYLLTIWASSPAQTLAGCETPACDCGEGSPLQCNCAPSNCRVADGNEPDAVDLAIVNSLDLA</sequence>